<dbReference type="Proteomes" id="UP000194853">
    <property type="component" value="Unassembled WGS sequence"/>
</dbReference>
<protein>
    <submittedName>
        <fullName evidence="1">Uncharacterized protein</fullName>
    </submittedName>
</protein>
<dbReference type="EMBL" id="MOOS01000083">
    <property type="protein sequence ID" value="OUB71858.1"/>
    <property type="molecule type" value="Genomic_DNA"/>
</dbReference>
<gene>
    <name evidence="1" type="ORF">BK750_09795</name>
</gene>
<evidence type="ECO:0000313" key="2">
    <source>
        <dbReference type="Proteomes" id="UP000194853"/>
    </source>
</evidence>
<dbReference type="AlphaFoldDB" id="A0A9X6MGV2"/>
<comment type="caution">
    <text evidence="1">The sequence shown here is derived from an EMBL/GenBank/DDBJ whole genome shotgun (WGS) entry which is preliminary data.</text>
</comment>
<organism evidence="1 2">
    <name type="scientific">Bacillus thuringiensis subsp. jegathesan</name>
    <dbReference type="NCBI Taxonomy" id="56955"/>
    <lineage>
        <taxon>Bacteria</taxon>
        <taxon>Bacillati</taxon>
        <taxon>Bacillota</taxon>
        <taxon>Bacilli</taxon>
        <taxon>Bacillales</taxon>
        <taxon>Bacillaceae</taxon>
        <taxon>Bacillus</taxon>
        <taxon>Bacillus cereus group</taxon>
    </lineage>
</organism>
<reference evidence="1 2" key="1">
    <citation type="submission" date="2016-10" db="EMBL/GenBank/DDBJ databases">
        <title>Comparative genomics of Bacillus thuringiensis reveals a path to pathogens against multiple invertebrate hosts.</title>
        <authorList>
            <person name="Zheng J."/>
            <person name="Gao Q."/>
            <person name="Liu H."/>
            <person name="Peng D."/>
            <person name="Ruan L."/>
            <person name="Sun M."/>
        </authorList>
    </citation>
    <scope>NUCLEOTIDE SEQUENCE [LARGE SCALE GENOMIC DNA]</scope>
    <source>
        <strain evidence="1">BGSC 4CF1</strain>
    </source>
</reference>
<proteinExistence type="predicted"/>
<accession>A0A9X6MGV2</accession>
<name>A0A9X6MGV2_BACTJ</name>
<sequence length="119" mass="13820">MQRNKKQCSYCKESKDLDQFHECKGNPDGLQSRCKPCNNRTRNTNKKTLIIPIEIDGEMIDHRYCKKCEELKTLDQFVKNGRGGRRASCSVCLNEKHRKSYAIRKALKGSKQDRAREIA</sequence>
<evidence type="ECO:0000313" key="1">
    <source>
        <dbReference type="EMBL" id="OUB71858.1"/>
    </source>
</evidence>